<dbReference type="WBParaSite" id="L893_g5572.t1">
    <property type="protein sequence ID" value="L893_g5572.t1"/>
    <property type="gene ID" value="L893_g5572"/>
</dbReference>
<sequence length="487" mass="55055">METSVGEKEGALGPLLPDEARPARQRPLRFAYLAESILLLHVFLNETVDTVSCLDEPRRRSGPPAASVGFAERCSPAACLRVIPMRRPLLSVVLVLLFAVDGVQSKQRLSDLFNKSVNPCDDIYRHVCVHSAAMGQVVLDKSYGLLYDIANKMKGRRNNSFNRIINAFSKELNRRERELDRCRFHGLHDQGLHGLERLDDFELGKVFGRMIAFGRFLPGSAGGADDVQVYCYAKENLPTCVVTLEGTDRTTVNSFSEIKNQFVKGIFQGYWKEFPELNITKTPGPVGFIYEDLNAKVFKEAILGPTPLEEMTKMLKQVEKAGPINAIFQYEMLLKDDLFAGYGNLLLAHMMYYSEKKASNAKLADELKILAQNVRSEIVDRVKKASWMDEDLRVYLLKKLEKIVIVMGIDEKYQNLTLLKERMKIYDEEFGKVPHGDDCELELLARAHGRALHRLLGGSVMSRLTASPHEYSMFEHEIIHTGHIVVS</sequence>
<dbReference type="InterPro" id="IPR024079">
    <property type="entry name" value="MetalloPept_cat_dom_sf"/>
</dbReference>
<dbReference type="GO" id="GO:0006508">
    <property type="term" value="P:proteolysis"/>
    <property type="evidence" value="ECO:0007669"/>
    <property type="project" value="InterPro"/>
</dbReference>
<dbReference type="Proteomes" id="UP000095287">
    <property type="component" value="Unplaced"/>
</dbReference>
<dbReference type="GO" id="GO:0004222">
    <property type="term" value="F:metalloendopeptidase activity"/>
    <property type="evidence" value="ECO:0007669"/>
    <property type="project" value="InterPro"/>
</dbReference>
<organism evidence="1 2">
    <name type="scientific">Steinernema glaseri</name>
    <dbReference type="NCBI Taxonomy" id="37863"/>
    <lineage>
        <taxon>Eukaryota</taxon>
        <taxon>Metazoa</taxon>
        <taxon>Ecdysozoa</taxon>
        <taxon>Nematoda</taxon>
        <taxon>Chromadorea</taxon>
        <taxon>Rhabditida</taxon>
        <taxon>Tylenchina</taxon>
        <taxon>Panagrolaimomorpha</taxon>
        <taxon>Strongyloidoidea</taxon>
        <taxon>Steinernematidae</taxon>
        <taxon>Steinernema</taxon>
    </lineage>
</organism>
<dbReference type="InterPro" id="IPR042089">
    <property type="entry name" value="Peptidase_M13_dom_2"/>
</dbReference>
<evidence type="ECO:0000313" key="2">
    <source>
        <dbReference type="WBParaSite" id="L893_g5572.t1"/>
    </source>
</evidence>
<proteinExistence type="predicted"/>
<keyword evidence="1" id="KW-1185">Reference proteome</keyword>
<dbReference type="PROSITE" id="PS51885">
    <property type="entry name" value="NEPRILYSIN"/>
    <property type="match status" value="1"/>
</dbReference>
<dbReference type="Gene3D" id="3.40.390.10">
    <property type="entry name" value="Collagenase (Catalytic Domain)"/>
    <property type="match status" value="1"/>
</dbReference>
<evidence type="ECO:0000313" key="1">
    <source>
        <dbReference type="Proteomes" id="UP000095287"/>
    </source>
</evidence>
<dbReference type="Gene3D" id="1.10.1380.10">
    <property type="entry name" value="Neutral endopeptidase , domain2"/>
    <property type="match status" value="1"/>
</dbReference>
<dbReference type="SUPFAM" id="SSF55486">
    <property type="entry name" value="Metalloproteases ('zincins'), catalytic domain"/>
    <property type="match status" value="1"/>
</dbReference>
<name>A0A1I8AH74_9BILA</name>
<dbReference type="AlphaFoldDB" id="A0A1I8AH74"/>
<accession>A0A1I8AH74</accession>
<reference evidence="2" key="1">
    <citation type="submission" date="2016-11" db="UniProtKB">
        <authorList>
            <consortium name="WormBaseParasite"/>
        </authorList>
    </citation>
    <scope>IDENTIFICATION</scope>
</reference>
<protein>
    <submittedName>
        <fullName evidence="2">Peptidase_M13_N domain-containing protein</fullName>
    </submittedName>
</protein>
<dbReference type="InterPro" id="IPR000718">
    <property type="entry name" value="Peptidase_M13"/>
</dbReference>